<dbReference type="AlphaFoldDB" id="A0AAN7CI78"/>
<protein>
    <submittedName>
        <fullName evidence="2">Vegetative incompatibility protein HET-E-1-like protein 24</fullName>
    </submittedName>
</protein>
<sequence length="182" mass="21053">MLSHTWEDEEVTFQDMHGARRDGFTWVWIDTCCIDKSSSADISEAINSMYRWYQRSSVCYVYLADVPRLTLTPFLGSHSEYPEGDKDTDFMATSTRERHCFRNSRWLERGWTLQELIVDHLFHVSNSHHAFEPPTVTSRGILATLLTIPLAVATGAEETDTERPHWEKAYWPILDPKKASTP</sequence>
<dbReference type="Proteomes" id="UP001303760">
    <property type="component" value="Unassembled WGS sequence"/>
</dbReference>
<dbReference type="PANTHER" id="PTHR10622">
    <property type="entry name" value="HET DOMAIN-CONTAINING PROTEIN"/>
    <property type="match status" value="1"/>
</dbReference>
<reference evidence="2" key="2">
    <citation type="submission" date="2023-05" db="EMBL/GenBank/DDBJ databases">
        <authorList>
            <consortium name="Lawrence Berkeley National Laboratory"/>
            <person name="Steindorff A."/>
            <person name="Hensen N."/>
            <person name="Bonometti L."/>
            <person name="Westerberg I."/>
            <person name="Brannstrom I.O."/>
            <person name="Guillou S."/>
            <person name="Cros-Aarteil S."/>
            <person name="Calhoun S."/>
            <person name="Haridas S."/>
            <person name="Kuo A."/>
            <person name="Mondo S."/>
            <person name="Pangilinan J."/>
            <person name="Riley R."/>
            <person name="Labutti K."/>
            <person name="Andreopoulos B."/>
            <person name="Lipzen A."/>
            <person name="Chen C."/>
            <person name="Yanf M."/>
            <person name="Daum C."/>
            <person name="Ng V."/>
            <person name="Clum A."/>
            <person name="Ohm R."/>
            <person name="Martin F."/>
            <person name="Silar P."/>
            <person name="Natvig D."/>
            <person name="Lalanne C."/>
            <person name="Gautier V."/>
            <person name="Ament-Velasquez S.L."/>
            <person name="Kruys A."/>
            <person name="Hutchinson M.I."/>
            <person name="Powell A.J."/>
            <person name="Barry K."/>
            <person name="Miller A.N."/>
            <person name="Grigoriev I.V."/>
            <person name="Debuchy R."/>
            <person name="Gladieux P."/>
            <person name="Thoren M.H."/>
            <person name="Johannesson H."/>
        </authorList>
    </citation>
    <scope>NUCLEOTIDE SEQUENCE</scope>
    <source>
        <strain evidence="2">CBS 532.94</strain>
    </source>
</reference>
<evidence type="ECO:0000313" key="2">
    <source>
        <dbReference type="EMBL" id="KAK4241567.1"/>
    </source>
</evidence>
<evidence type="ECO:0000313" key="3">
    <source>
        <dbReference type="Proteomes" id="UP001303760"/>
    </source>
</evidence>
<keyword evidence="3" id="KW-1185">Reference proteome</keyword>
<dbReference type="EMBL" id="MU860020">
    <property type="protein sequence ID" value="KAK4241567.1"/>
    <property type="molecule type" value="Genomic_DNA"/>
</dbReference>
<organism evidence="2 3">
    <name type="scientific">Achaetomium macrosporum</name>
    <dbReference type="NCBI Taxonomy" id="79813"/>
    <lineage>
        <taxon>Eukaryota</taxon>
        <taxon>Fungi</taxon>
        <taxon>Dikarya</taxon>
        <taxon>Ascomycota</taxon>
        <taxon>Pezizomycotina</taxon>
        <taxon>Sordariomycetes</taxon>
        <taxon>Sordariomycetidae</taxon>
        <taxon>Sordariales</taxon>
        <taxon>Chaetomiaceae</taxon>
        <taxon>Achaetomium</taxon>
    </lineage>
</organism>
<dbReference type="InterPro" id="IPR010730">
    <property type="entry name" value="HET"/>
</dbReference>
<feature type="domain" description="Heterokaryon incompatibility" evidence="1">
    <location>
        <begin position="15"/>
        <end position="115"/>
    </location>
</feature>
<comment type="caution">
    <text evidence="2">The sequence shown here is derived from an EMBL/GenBank/DDBJ whole genome shotgun (WGS) entry which is preliminary data.</text>
</comment>
<name>A0AAN7CI78_9PEZI</name>
<dbReference type="Pfam" id="PF06985">
    <property type="entry name" value="HET"/>
    <property type="match status" value="1"/>
</dbReference>
<dbReference type="PANTHER" id="PTHR10622:SF10">
    <property type="entry name" value="HET DOMAIN-CONTAINING PROTEIN"/>
    <property type="match status" value="1"/>
</dbReference>
<proteinExistence type="predicted"/>
<gene>
    <name evidence="2" type="ORF">C8A03DRAFT_30291</name>
</gene>
<evidence type="ECO:0000259" key="1">
    <source>
        <dbReference type="Pfam" id="PF06985"/>
    </source>
</evidence>
<accession>A0AAN7CI78</accession>
<reference evidence="2" key="1">
    <citation type="journal article" date="2023" name="Mol. Phylogenet. Evol.">
        <title>Genome-scale phylogeny and comparative genomics of the fungal order Sordariales.</title>
        <authorList>
            <person name="Hensen N."/>
            <person name="Bonometti L."/>
            <person name="Westerberg I."/>
            <person name="Brannstrom I.O."/>
            <person name="Guillou S."/>
            <person name="Cros-Aarteil S."/>
            <person name="Calhoun S."/>
            <person name="Haridas S."/>
            <person name="Kuo A."/>
            <person name="Mondo S."/>
            <person name="Pangilinan J."/>
            <person name="Riley R."/>
            <person name="LaButti K."/>
            <person name="Andreopoulos B."/>
            <person name="Lipzen A."/>
            <person name="Chen C."/>
            <person name="Yan M."/>
            <person name="Daum C."/>
            <person name="Ng V."/>
            <person name="Clum A."/>
            <person name="Steindorff A."/>
            <person name="Ohm R.A."/>
            <person name="Martin F."/>
            <person name="Silar P."/>
            <person name="Natvig D.O."/>
            <person name="Lalanne C."/>
            <person name="Gautier V."/>
            <person name="Ament-Velasquez S.L."/>
            <person name="Kruys A."/>
            <person name="Hutchinson M.I."/>
            <person name="Powell A.J."/>
            <person name="Barry K."/>
            <person name="Miller A.N."/>
            <person name="Grigoriev I.V."/>
            <person name="Debuchy R."/>
            <person name="Gladieux P."/>
            <person name="Hiltunen Thoren M."/>
            <person name="Johannesson H."/>
        </authorList>
    </citation>
    <scope>NUCLEOTIDE SEQUENCE</scope>
    <source>
        <strain evidence="2">CBS 532.94</strain>
    </source>
</reference>